<sequence>MANRQMPRLIAAADSRKSRPGAELGRVCVGSAIYSGLKLFLQARSMLAKCNADLRSLLALGAIVLTSGIALATAAATAGRVEWRFHAWNPKSAAKIDLPNSTAVLPDSEELALAEICRAVSSLPPDAHLLAVSGSGFHPALNSFCLAFNVTCIFLDALEGERVPDDWLHNAIASSRRQSCAADRFLITSFGRYAAQLPLGPVLFRPLDMSRPSKALYQLHRLKRSTLHRFVVDMPIRSLPNFFKLLSEAFFGRHVAPRLNNGVNFTTHQLGGVRSSARASIAFGAVAQRSSAGSGVPATQARFQSKIRNRLGVVLLDGAKYYNFSFVVRHMSRHEFAEWNLDRGYRVTRVGSNMEEQHYKRSMSGLNLTVATVIDPPFSLERDFDAGGNRLIGNQRWTGMAIEFYTIQVSSDGQFGSPKLNEAGEQVVDFTTPFMGLGLSVIMKKPEQQTDPLQFMLPFSGRVWTCMLLAWLLTSLLMLVCARLSPYEWYSHNDCVPVVENQFGALNSMWFTIGSLMQQDRAAQCSDLMHNRIGPHQFFLLSKLQDRAGAQGLLDEDGCDNLLLTRPTWPLFSPPSRLGTIDSVEALASQSKVKFGCPIGGAMYKLLQDCVSQGGAAVRSFFSCHKEQFIEDIVECLDQACGFQPDRATVCSEARGRCISDRHHGSGGPSGGVLSSPPDDRTWRVAVLLCFVRTAMALSRTLGPENPGVLALWWLPPIPPTAGRPRSHGRAAAPAVSCLEQAACGFLFDVAAASIFSGLSAGASSTGRPTGVARGAGRNENRQVNGARTRSLDARLSTSLRRVGFL</sequence>
<keyword evidence="7" id="KW-0675">Receptor</keyword>
<evidence type="ECO:0000256" key="7">
    <source>
        <dbReference type="ARBA" id="ARBA00023170"/>
    </source>
</evidence>
<keyword evidence="8" id="KW-0325">Glycoprotein</keyword>
<dbReference type="PANTHER" id="PTHR18966">
    <property type="entry name" value="IONOTROPIC GLUTAMATE RECEPTOR"/>
    <property type="match status" value="1"/>
</dbReference>
<keyword evidence="5" id="KW-0406">Ion transport</keyword>
<dbReference type="InterPro" id="IPR001320">
    <property type="entry name" value="Iontro_rcpt_C"/>
</dbReference>
<keyword evidence="4 12" id="KW-1133">Transmembrane helix</keyword>
<feature type="domain" description="Ionotropic glutamate receptor C-terminal" evidence="13">
    <location>
        <begin position="462"/>
        <end position="520"/>
    </location>
</feature>
<keyword evidence="10" id="KW-0407">Ion channel</keyword>
<evidence type="ECO:0000313" key="14">
    <source>
        <dbReference type="Proteomes" id="UP000095280"/>
    </source>
</evidence>
<proteinExistence type="predicted"/>
<evidence type="ECO:0000256" key="5">
    <source>
        <dbReference type="ARBA" id="ARBA00023065"/>
    </source>
</evidence>
<evidence type="ECO:0000256" key="3">
    <source>
        <dbReference type="ARBA" id="ARBA00022692"/>
    </source>
</evidence>
<evidence type="ECO:0000256" key="4">
    <source>
        <dbReference type="ARBA" id="ARBA00022989"/>
    </source>
</evidence>
<evidence type="ECO:0000256" key="1">
    <source>
        <dbReference type="ARBA" id="ARBA00004141"/>
    </source>
</evidence>
<evidence type="ECO:0000256" key="10">
    <source>
        <dbReference type="ARBA" id="ARBA00023303"/>
    </source>
</evidence>
<dbReference type="SUPFAM" id="SSF53850">
    <property type="entry name" value="Periplasmic binding protein-like II"/>
    <property type="match status" value="1"/>
</dbReference>
<dbReference type="Proteomes" id="UP000095280">
    <property type="component" value="Unplaced"/>
</dbReference>
<dbReference type="GO" id="GO:0015276">
    <property type="term" value="F:ligand-gated monoatomic ion channel activity"/>
    <property type="evidence" value="ECO:0007669"/>
    <property type="project" value="InterPro"/>
</dbReference>
<evidence type="ECO:0000256" key="9">
    <source>
        <dbReference type="ARBA" id="ARBA00023286"/>
    </source>
</evidence>
<keyword evidence="6 12" id="KW-0472">Membrane</keyword>
<dbReference type="Gene3D" id="1.10.287.70">
    <property type="match status" value="1"/>
</dbReference>
<evidence type="ECO:0000256" key="12">
    <source>
        <dbReference type="SAM" id="Phobius"/>
    </source>
</evidence>
<dbReference type="InterPro" id="IPR015683">
    <property type="entry name" value="Ionotropic_Glu_rcpt"/>
</dbReference>
<dbReference type="WBParaSite" id="snap_masked-unitig_34089-processed-gene-0.1-mRNA-1">
    <property type="protein sequence ID" value="snap_masked-unitig_34089-processed-gene-0.1-mRNA-1"/>
    <property type="gene ID" value="snap_masked-unitig_34089-processed-gene-0.1"/>
</dbReference>
<protein>
    <submittedName>
        <fullName evidence="15">PBPe domain-containing protein</fullName>
    </submittedName>
</protein>
<evidence type="ECO:0000256" key="6">
    <source>
        <dbReference type="ARBA" id="ARBA00023136"/>
    </source>
</evidence>
<evidence type="ECO:0000256" key="8">
    <source>
        <dbReference type="ARBA" id="ARBA00023180"/>
    </source>
</evidence>
<accession>A0A1I8JQI1</accession>
<evidence type="ECO:0000259" key="13">
    <source>
        <dbReference type="Pfam" id="PF00060"/>
    </source>
</evidence>
<keyword evidence="3 12" id="KW-0812">Transmembrane</keyword>
<keyword evidence="9" id="KW-1071">Ligand-gated ion channel</keyword>
<dbReference type="Gene3D" id="3.40.190.10">
    <property type="entry name" value="Periplasmic binding protein-like II"/>
    <property type="match status" value="1"/>
</dbReference>
<organism evidence="14 15">
    <name type="scientific">Macrostomum lignano</name>
    <dbReference type="NCBI Taxonomy" id="282301"/>
    <lineage>
        <taxon>Eukaryota</taxon>
        <taxon>Metazoa</taxon>
        <taxon>Spiralia</taxon>
        <taxon>Lophotrochozoa</taxon>
        <taxon>Platyhelminthes</taxon>
        <taxon>Rhabditophora</taxon>
        <taxon>Macrostomorpha</taxon>
        <taxon>Macrostomida</taxon>
        <taxon>Macrostomidae</taxon>
        <taxon>Macrostomum</taxon>
    </lineage>
</organism>
<evidence type="ECO:0000313" key="15">
    <source>
        <dbReference type="WBParaSite" id="snap_masked-unitig_34089-processed-gene-0.1-mRNA-1"/>
    </source>
</evidence>
<evidence type="ECO:0000256" key="2">
    <source>
        <dbReference type="ARBA" id="ARBA00022448"/>
    </source>
</evidence>
<dbReference type="AlphaFoldDB" id="A0A1I8JQI1"/>
<keyword evidence="2" id="KW-0813">Transport</keyword>
<dbReference type="GO" id="GO:0016020">
    <property type="term" value="C:membrane"/>
    <property type="evidence" value="ECO:0007669"/>
    <property type="project" value="UniProtKB-SubCell"/>
</dbReference>
<name>A0A1I8JQI1_9PLAT</name>
<feature type="region of interest" description="Disordered" evidence="11">
    <location>
        <begin position="761"/>
        <end position="790"/>
    </location>
</feature>
<evidence type="ECO:0000256" key="11">
    <source>
        <dbReference type="SAM" id="MobiDB-lite"/>
    </source>
</evidence>
<keyword evidence="14" id="KW-1185">Reference proteome</keyword>
<reference evidence="15" key="1">
    <citation type="submission" date="2016-11" db="UniProtKB">
        <authorList>
            <consortium name="WormBaseParasite"/>
        </authorList>
    </citation>
    <scope>IDENTIFICATION</scope>
</reference>
<feature type="transmembrane region" description="Helical" evidence="12">
    <location>
        <begin position="57"/>
        <end position="78"/>
    </location>
</feature>
<comment type="subcellular location">
    <subcellularLocation>
        <location evidence="1">Membrane</location>
        <topology evidence="1">Multi-pass membrane protein</topology>
    </subcellularLocation>
</comment>
<dbReference type="Pfam" id="PF00060">
    <property type="entry name" value="Lig_chan"/>
    <property type="match status" value="1"/>
</dbReference>